<dbReference type="Pfam" id="PF00350">
    <property type="entry name" value="Dynamin_N"/>
    <property type="match status" value="1"/>
</dbReference>
<dbReference type="InterPro" id="IPR020850">
    <property type="entry name" value="GED_dom"/>
</dbReference>
<name>A0AAN6TKL2_9PEZI</name>
<dbReference type="GO" id="GO:0016559">
    <property type="term" value="P:peroxisome fission"/>
    <property type="evidence" value="ECO:0007669"/>
    <property type="project" value="TreeGrafter"/>
</dbReference>
<comment type="caution">
    <text evidence="6">The sequence shown here is derived from an EMBL/GenBank/DDBJ whole genome shotgun (WGS) entry which is preliminary data.</text>
</comment>
<dbReference type="PANTHER" id="PTHR11566">
    <property type="entry name" value="DYNAMIN"/>
    <property type="match status" value="1"/>
</dbReference>
<dbReference type="RefSeq" id="XP_064673807.1">
    <property type="nucleotide sequence ID" value="XM_064813390.1"/>
</dbReference>
<dbReference type="Proteomes" id="UP001302812">
    <property type="component" value="Unassembled WGS sequence"/>
</dbReference>
<dbReference type="InterPro" id="IPR022812">
    <property type="entry name" value="Dynamin"/>
</dbReference>
<dbReference type="FunFam" id="3.40.50.300:FF:001425">
    <property type="entry name" value="Dynamin GTPase, putative"/>
    <property type="match status" value="1"/>
</dbReference>
<evidence type="ECO:0000313" key="7">
    <source>
        <dbReference type="Proteomes" id="UP001302812"/>
    </source>
</evidence>
<dbReference type="GO" id="GO:0005739">
    <property type="term" value="C:mitochondrion"/>
    <property type="evidence" value="ECO:0007669"/>
    <property type="project" value="TreeGrafter"/>
</dbReference>
<dbReference type="PROSITE" id="PS51718">
    <property type="entry name" value="G_DYNAMIN_2"/>
    <property type="match status" value="1"/>
</dbReference>
<dbReference type="AlphaFoldDB" id="A0AAN6TKL2"/>
<feature type="domain" description="Dynamin-type G" evidence="5">
    <location>
        <begin position="34"/>
        <end position="339"/>
    </location>
</feature>
<keyword evidence="7" id="KW-1185">Reference proteome</keyword>
<feature type="domain" description="GED" evidence="4">
    <location>
        <begin position="644"/>
        <end position="732"/>
    </location>
</feature>
<dbReference type="GeneID" id="89937515"/>
<dbReference type="PRINTS" id="PR00195">
    <property type="entry name" value="DYNAMIN"/>
</dbReference>
<feature type="compositionally biased region" description="Acidic residues" evidence="3">
    <location>
        <begin position="432"/>
        <end position="445"/>
    </location>
</feature>
<dbReference type="SUPFAM" id="SSF52540">
    <property type="entry name" value="P-loop containing nucleoside triphosphate hydrolases"/>
    <property type="match status" value="1"/>
</dbReference>
<accession>A0AAN6TKL2</accession>
<dbReference type="GO" id="GO:0005874">
    <property type="term" value="C:microtubule"/>
    <property type="evidence" value="ECO:0007669"/>
    <property type="project" value="TreeGrafter"/>
</dbReference>
<organism evidence="6 7">
    <name type="scientific">Canariomyces notabilis</name>
    <dbReference type="NCBI Taxonomy" id="2074819"/>
    <lineage>
        <taxon>Eukaryota</taxon>
        <taxon>Fungi</taxon>
        <taxon>Dikarya</taxon>
        <taxon>Ascomycota</taxon>
        <taxon>Pezizomycotina</taxon>
        <taxon>Sordariomycetes</taxon>
        <taxon>Sordariomycetidae</taxon>
        <taxon>Sordariales</taxon>
        <taxon>Chaetomiaceae</taxon>
        <taxon>Canariomyces</taxon>
    </lineage>
</organism>
<dbReference type="Gene3D" id="3.40.50.300">
    <property type="entry name" value="P-loop containing nucleotide triphosphate hydrolases"/>
    <property type="match status" value="1"/>
</dbReference>
<evidence type="ECO:0000256" key="3">
    <source>
        <dbReference type="SAM" id="MobiDB-lite"/>
    </source>
</evidence>
<dbReference type="SMART" id="SM00053">
    <property type="entry name" value="DYNc"/>
    <property type="match status" value="1"/>
</dbReference>
<gene>
    <name evidence="6" type="ORF">N656DRAFT_765234</name>
</gene>
<dbReference type="InterPro" id="IPR027417">
    <property type="entry name" value="P-loop_NTPase"/>
</dbReference>
<reference evidence="6" key="2">
    <citation type="submission" date="2023-05" db="EMBL/GenBank/DDBJ databases">
        <authorList>
            <consortium name="Lawrence Berkeley National Laboratory"/>
            <person name="Steindorff A."/>
            <person name="Hensen N."/>
            <person name="Bonometti L."/>
            <person name="Westerberg I."/>
            <person name="Brannstrom I.O."/>
            <person name="Guillou S."/>
            <person name="Cros-Aarteil S."/>
            <person name="Calhoun S."/>
            <person name="Haridas S."/>
            <person name="Kuo A."/>
            <person name="Mondo S."/>
            <person name="Pangilinan J."/>
            <person name="Riley R."/>
            <person name="Labutti K."/>
            <person name="Andreopoulos B."/>
            <person name="Lipzen A."/>
            <person name="Chen C."/>
            <person name="Yanf M."/>
            <person name="Daum C."/>
            <person name="Ng V."/>
            <person name="Clum A."/>
            <person name="Ohm R."/>
            <person name="Martin F."/>
            <person name="Silar P."/>
            <person name="Natvig D."/>
            <person name="Lalanne C."/>
            <person name="Gautier V."/>
            <person name="Ament-Velasquez S.L."/>
            <person name="Kruys A."/>
            <person name="Hutchinson M.I."/>
            <person name="Powell A.J."/>
            <person name="Barry K."/>
            <person name="Miller A.N."/>
            <person name="Grigoriev I.V."/>
            <person name="Debuchy R."/>
            <person name="Gladieux P."/>
            <person name="Thoren M.H."/>
            <person name="Johannesson H."/>
        </authorList>
    </citation>
    <scope>NUCLEOTIDE SEQUENCE</scope>
    <source>
        <strain evidence="6">CBS 508.74</strain>
    </source>
</reference>
<dbReference type="GO" id="GO:0005525">
    <property type="term" value="F:GTP binding"/>
    <property type="evidence" value="ECO:0007669"/>
    <property type="project" value="InterPro"/>
</dbReference>
<dbReference type="GO" id="GO:0006897">
    <property type="term" value="P:endocytosis"/>
    <property type="evidence" value="ECO:0007669"/>
    <property type="project" value="TreeGrafter"/>
</dbReference>
<dbReference type="GO" id="GO:0008017">
    <property type="term" value="F:microtubule binding"/>
    <property type="evidence" value="ECO:0007669"/>
    <property type="project" value="TreeGrafter"/>
</dbReference>
<evidence type="ECO:0000256" key="2">
    <source>
        <dbReference type="ARBA" id="ARBA00023134"/>
    </source>
</evidence>
<dbReference type="Pfam" id="PF01031">
    <property type="entry name" value="Dynamin_M"/>
    <property type="match status" value="1"/>
</dbReference>
<dbReference type="PANTHER" id="PTHR11566:SF215">
    <property type="entry name" value="DYNAMIN GTPASE"/>
    <property type="match status" value="1"/>
</dbReference>
<dbReference type="InterPro" id="IPR030381">
    <property type="entry name" value="G_DYNAMIN_dom"/>
</dbReference>
<evidence type="ECO:0000256" key="1">
    <source>
        <dbReference type="ARBA" id="ARBA00022741"/>
    </source>
</evidence>
<keyword evidence="1" id="KW-0547">Nucleotide-binding</keyword>
<dbReference type="InterPro" id="IPR001401">
    <property type="entry name" value="Dynamin_GTPase"/>
</dbReference>
<dbReference type="CDD" id="cd08771">
    <property type="entry name" value="DLP_1"/>
    <property type="match status" value="1"/>
</dbReference>
<dbReference type="GO" id="GO:0048312">
    <property type="term" value="P:intracellular distribution of mitochondria"/>
    <property type="evidence" value="ECO:0007669"/>
    <property type="project" value="TreeGrafter"/>
</dbReference>
<dbReference type="PROSITE" id="PS51388">
    <property type="entry name" value="GED"/>
    <property type="match status" value="1"/>
</dbReference>
<reference evidence="6" key="1">
    <citation type="journal article" date="2023" name="Mol. Phylogenet. Evol.">
        <title>Genome-scale phylogeny and comparative genomics of the fungal order Sordariales.</title>
        <authorList>
            <person name="Hensen N."/>
            <person name="Bonometti L."/>
            <person name="Westerberg I."/>
            <person name="Brannstrom I.O."/>
            <person name="Guillou S."/>
            <person name="Cros-Aarteil S."/>
            <person name="Calhoun S."/>
            <person name="Haridas S."/>
            <person name="Kuo A."/>
            <person name="Mondo S."/>
            <person name="Pangilinan J."/>
            <person name="Riley R."/>
            <person name="LaButti K."/>
            <person name="Andreopoulos B."/>
            <person name="Lipzen A."/>
            <person name="Chen C."/>
            <person name="Yan M."/>
            <person name="Daum C."/>
            <person name="Ng V."/>
            <person name="Clum A."/>
            <person name="Steindorff A."/>
            <person name="Ohm R.A."/>
            <person name="Martin F."/>
            <person name="Silar P."/>
            <person name="Natvig D.O."/>
            <person name="Lalanne C."/>
            <person name="Gautier V."/>
            <person name="Ament-Velasquez S.L."/>
            <person name="Kruys A."/>
            <person name="Hutchinson M.I."/>
            <person name="Powell A.J."/>
            <person name="Barry K."/>
            <person name="Miller A.N."/>
            <person name="Grigoriev I.V."/>
            <person name="Debuchy R."/>
            <person name="Gladieux P."/>
            <person name="Hiltunen Thoren M."/>
            <person name="Johannesson H."/>
        </authorList>
    </citation>
    <scope>NUCLEOTIDE SEQUENCE</scope>
    <source>
        <strain evidence="6">CBS 508.74</strain>
    </source>
</reference>
<evidence type="ECO:0000313" key="6">
    <source>
        <dbReference type="EMBL" id="KAK4116237.1"/>
    </source>
</evidence>
<evidence type="ECO:0000259" key="4">
    <source>
        <dbReference type="PROSITE" id="PS51388"/>
    </source>
</evidence>
<keyword evidence="2" id="KW-0342">GTP-binding</keyword>
<dbReference type="GO" id="GO:0016020">
    <property type="term" value="C:membrane"/>
    <property type="evidence" value="ECO:0007669"/>
    <property type="project" value="TreeGrafter"/>
</dbReference>
<sequence length="732" mass="83257">MADSPQTTPDRNSLLSDSLLKKIDELREKNIGKHVPLPQLVVVGDQSSGKSSLLESLTGIRFPSDIGLCTRYATQFTQRRDDVPRVEVTIIPGPRASKHQKKRLRNFRSKPIRPENFRAEFPAILREVNAAMGIRANLSSKDGIDSGYSSDKPSDSQEGTVFSEDVLKIEICGPTEDYLTVIDVPGIFRTPEEGCTTKEDIALVRNMVEGYIKDSRTVILAVLDSNIDISNQEILTLAKEYDEKGERTLGILTKPDRVKEAKLQTEVCNIVLGKKKPLTLGYYVVRNRGPDQDDAHFNRREKLFEKEPWNTLPKERVGVSALKKRLAELLGHIARREFPRMRKDIDRLLDDAKLELNRLGAARENEHQQRMFLSDMARKFQNLVRAGLEAEYASHAAFDKSTDLCLITHVVNLAEAFSLEFMNKGHLRRFDDEDEDEDENVDERDSEASDISKVMERVPRLDSEAFPELENIVLPQDDVEDPEDGIMDWIRDLHLRSRGMNLATFSNGEWASAFKEQSNKWPSMSKSFVSRVIVAIHRFLDCALRHVCSDESVRDTLWSALLKQVLQRYKMGMDAAEFLVSVEREGKPYTLDNCFNQNRQEAQAEKIAELLRRKYAGRLGTHPTISIRQVRDAVENKSNLDDTVEKLHDNLEAYYTLAQKRFVDNILNQAVNYHLLFGPSTPLGVFSQEWVLRLGAEQLGAIAGESPSVSERRASLTRKIQDLNDAKRILCF</sequence>
<dbReference type="EMBL" id="MU853333">
    <property type="protein sequence ID" value="KAK4116237.1"/>
    <property type="molecule type" value="Genomic_DNA"/>
</dbReference>
<protein>
    <submittedName>
        <fullName evidence="6">Uncharacterized protein</fullName>
    </submittedName>
</protein>
<dbReference type="GO" id="GO:0000266">
    <property type="term" value="P:mitochondrial fission"/>
    <property type="evidence" value="ECO:0007669"/>
    <property type="project" value="TreeGrafter"/>
</dbReference>
<proteinExistence type="predicted"/>
<dbReference type="InterPro" id="IPR045063">
    <property type="entry name" value="Dynamin_N"/>
</dbReference>
<feature type="region of interest" description="Disordered" evidence="3">
    <location>
        <begin position="431"/>
        <end position="450"/>
    </location>
</feature>
<dbReference type="GO" id="GO:0003924">
    <property type="term" value="F:GTPase activity"/>
    <property type="evidence" value="ECO:0007669"/>
    <property type="project" value="InterPro"/>
</dbReference>
<dbReference type="InterPro" id="IPR000375">
    <property type="entry name" value="Dynamin_stalk"/>
</dbReference>
<evidence type="ECO:0000259" key="5">
    <source>
        <dbReference type="PROSITE" id="PS51718"/>
    </source>
</evidence>